<evidence type="ECO:0000256" key="1">
    <source>
        <dbReference type="SAM" id="Phobius"/>
    </source>
</evidence>
<accession>A0A5N6LP31</accession>
<dbReference type="OrthoDB" id="206313at2759"/>
<sequence>MARDIEEADISQPLADTATASSSNPIVRARPDPVLATCRCFSFVTVVASVLCIVANVFSAIRSFTNGRDIFDGIFRCYAVVIAVFVVVAETEWSFIIKFWKVVLEYWAGRGMLQIFVAVMTRAYPDTYGERHEVLLLQDIASYMLLACGFIYVVSASHSKITDGWPGAQEFLARNLLTPSMPILKPAMHQVPTDIKQALPCH</sequence>
<feature type="transmembrane region" description="Helical" evidence="1">
    <location>
        <begin position="40"/>
        <end position="61"/>
    </location>
</feature>
<keyword evidence="1" id="KW-0472">Membrane</keyword>
<gene>
    <name evidence="2" type="ORF">E3N88_40145</name>
</gene>
<feature type="transmembrane region" description="Helical" evidence="1">
    <location>
        <begin position="73"/>
        <end position="95"/>
    </location>
</feature>
<protein>
    <submittedName>
        <fullName evidence="2">Uncharacterized protein</fullName>
    </submittedName>
</protein>
<feature type="transmembrane region" description="Helical" evidence="1">
    <location>
        <begin position="136"/>
        <end position="154"/>
    </location>
</feature>
<comment type="caution">
    <text evidence="2">The sequence shown here is derived from an EMBL/GenBank/DDBJ whole genome shotgun (WGS) entry which is preliminary data.</text>
</comment>
<name>A0A5N6LP31_9ASTR</name>
<organism evidence="2 3">
    <name type="scientific">Mikania micrantha</name>
    <name type="common">bitter vine</name>
    <dbReference type="NCBI Taxonomy" id="192012"/>
    <lineage>
        <taxon>Eukaryota</taxon>
        <taxon>Viridiplantae</taxon>
        <taxon>Streptophyta</taxon>
        <taxon>Embryophyta</taxon>
        <taxon>Tracheophyta</taxon>
        <taxon>Spermatophyta</taxon>
        <taxon>Magnoliopsida</taxon>
        <taxon>eudicotyledons</taxon>
        <taxon>Gunneridae</taxon>
        <taxon>Pentapetalae</taxon>
        <taxon>asterids</taxon>
        <taxon>campanulids</taxon>
        <taxon>Asterales</taxon>
        <taxon>Asteraceae</taxon>
        <taxon>Asteroideae</taxon>
        <taxon>Heliantheae alliance</taxon>
        <taxon>Eupatorieae</taxon>
        <taxon>Mikania</taxon>
    </lineage>
</organism>
<dbReference type="PANTHER" id="PTHR34965">
    <property type="entry name" value="OS07G0118300 PROTEIN"/>
    <property type="match status" value="1"/>
</dbReference>
<proteinExistence type="predicted"/>
<keyword evidence="1" id="KW-0812">Transmembrane</keyword>
<dbReference type="AlphaFoldDB" id="A0A5N6LP31"/>
<keyword evidence="3" id="KW-1185">Reference proteome</keyword>
<evidence type="ECO:0000313" key="3">
    <source>
        <dbReference type="Proteomes" id="UP000326396"/>
    </source>
</evidence>
<keyword evidence="1" id="KW-1133">Transmembrane helix</keyword>
<feature type="transmembrane region" description="Helical" evidence="1">
    <location>
        <begin position="107"/>
        <end position="124"/>
    </location>
</feature>
<dbReference type="PANTHER" id="PTHR34965:SF1">
    <property type="entry name" value="OS07G0118300 PROTEIN"/>
    <property type="match status" value="1"/>
</dbReference>
<dbReference type="EMBL" id="SZYD01000019">
    <property type="protein sequence ID" value="KAD2393168.1"/>
    <property type="molecule type" value="Genomic_DNA"/>
</dbReference>
<reference evidence="2 3" key="1">
    <citation type="submission" date="2019-05" db="EMBL/GenBank/DDBJ databases">
        <title>Mikania micrantha, genome provides insights into the molecular mechanism of rapid growth.</title>
        <authorList>
            <person name="Liu B."/>
        </authorList>
    </citation>
    <scope>NUCLEOTIDE SEQUENCE [LARGE SCALE GENOMIC DNA]</scope>
    <source>
        <strain evidence="2">NLD-2019</strain>
        <tissue evidence="2">Leaf</tissue>
    </source>
</reference>
<evidence type="ECO:0000313" key="2">
    <source>
        <dbReference type="EMBL" id="KAD2393168.1"/>
    </source>
</evidence>
<dbReference type="Proteomes" id="UP000326396">
    <property type="component" value="Linkage Group LG9"/>
</dbReference>